<accession>A0A495QT62</accession>
<gene>
    <name evidence="2" type="ORF">BZB76_2047</name>
</gene>
<feature type="signal peptide" evidence="1">
    <location>
        <begin position="1"/>
        <end position="24"/>
    </location>
</feature>
<keyword evidence="1" id="KW-0732">Signal</keyword>
<dbReference type="PANTHER" id="PTHR38847:SF1">
    <property type="entry name" value="PSEUDOURIDINE SYNTHASE RSUA_RLUA-LIKE DOMAIN-CONTAINING PROTEIN"/>
    <property type="match status" value="1"/>
</dbReference>
<evidence type="ECO:0000313" key="2">
    <source>
        <dbReference type="EMBL" id="RKS76690.1"/>
    </source>
</evidence>
<dbReference type="InterPro" id="IPR025649">
    <property type="entry name" value="DUF4360"/>
</dbReference>
<dbReference type="PANTHER" id="PTHR38847">
    <property type="match status" value="1"/>
</dbReference>
<dbReference type="AlphaFoldDB" id="A0A495QT62"/>
<name>A0A495QT62_9ACTN</name>
<proteinExistence type="predicted"/>
<dbReference type="RefSeq" id="WP_121433992.1">
    <property type="nucleotide sequence ID" value="NZ_RBWU01000002.1"/>
</dbReference>
<dbReference type="OrthoDB" id="3432025at2"/>
<evidence type="ECO:0000256" key="1">
    <source>
        <dbReference type="SAM" id="SignalP"/>
    </source>
</evidence>
<keyword evidence="3" id="KW-1185">Reference proteome</keyword>
<dbReference type="Proteomes" id="UP000274601">
    <property type="component" value="Unassembled WGS sequence"/>
</dbReference>
<sequence length="215" mass="23509">MRKRIPAYFAAGMLAMTAVTVAPAAASGQVLAHGPDGVTVDVATVNGSGCPIGSAAVALSESSETFTVTYSEHLARVGGNSKPTDERRNCQLNLRVHVPQGFVYAISQVDYRGYISLRKGASASLISSYYFQGDSRTRHYQRKFSGPLEMNYQSTDMLDVTELVWSPCGEQRNFNINTQLLVDIGTSDKSEISFISLDSTDGNIKTTYHFTWKRC</sequence>
<protein>
    <submittedName>
        <fullName evidence="2">Uncharacterized protein DUF4360</fullName>
    </submittedName>
</protein>
<dbReference type="EMBL" id="RBWU01000002">
    <property type="protein sequence ID" value="RKS76690.1"/>
    <property type="molecule type" value="Genomic_DNA"/>
</dbReference>
<reference evidence="2 3" key="1">
    <citation type="submission" date="2018-10" db="EMBL/GenBank/DDBJ databases">
        <title>Genomic Encyclopedia of Archaeal and Bacterial Type Strains, Phase II (KMG-II): from individual species to whole genera.</title>
        <authorList>
            <person name="Goeker M."/>
        </authorList>
    </citation>
    <scope>NUCLEOTIDE SEQUENCE [LARGE SCALE GENOMIC DNA]</scope>
    <source>
        <strain evidence="2 3">DSM 43383</strain>
    </source>
</reference>
<comment type="caution">
    <text evidence="2">The sequence shown here is derived from an EMBL/GenBank/DDBJ whole genome shotgun (WGS) entry which is preliminary data.</text>
</comment>
<feature type="chain" id="PRO_5019808077" evidence="1">
    <location>
        <begin position="25"/>
        <end position="215"/>
    </location>
</feature>
<organism evidence="2 3">
    <name type="scientific">Actinomadura pelletieri DSM 43383</name>
    <dbReference type="NCBI Taxonomy" id="1120940"/>
    <lineage>
        <taxon>Bacteria</taxon>
        <taxon>Bacillati</taxon>
        <taxon>Actinomycetota</taxon>
        <taxon>Actinomycetes</taxon>
        <taxon>Streptosporangiales</taxon>
        <taxon>Thermomonosporaceae</taxon>
        <taxon>Actinomadura</taxon>
    </lineage>
</organism>
<evidence type="ECO:0000313" key="3">
    <source>
        <dbReference type="Proteomes" id="UP000274601"/>
    </source>
</evidence>
<dbReference type="Pfam" id="PF14273">
    <property type="entry name" value="DUF4360"/>
    <property type="match status" value="1"/>
</dbReference>